<dbReference type="NCBIfam" id="NF002140">
    <property type="entry name" value="PRK00977.1-4"/>
    <property type="match status" value="1"/>
</dbReference>
<evidence type="ECO:0000256" key="1">
    <source>
        <dbReference type="ARBA" id="ARBA00009998"/>
    </source>
</evidence>
<keyword evidence="4 6" id="KW-0378">Hydrolase</keyword>
<evidence type="ECO:0000313" key="9">
    <source>
        <dbReference type="Proteomes" id="UP000315439"/>
    </source>
</evidence>
<dbReference type="AlphaFoldDB" id="A0A545U7W7"/>
<keyword evidence="5 6" id="KW-0269">Exonuclease</keyword>
<evidence type="ECO:0000256" key="7">
    <source>
        <dbReference type="SAM" id="MobiDB-lite"/>
    </source>
</evidence>
<dbReference type="EC" id="3.1.11.6" evidence="6"/>
<reference evidence="8 9" key="1">
    <citation type="submission" date="2019-07" db="EMBL/GenBank/DDBJ databases">
        <title>Draft genome for Aliikangiella sp. M105.</title>
        <authorList>
            <person name="Wang G."/>
        </authorList>
    </citation>
    <scope>NUCLEOTIDE SEQUENCE [LARGE SCALE GENOMIC DNA]</scope>
    <source>
        <strain evidence="8 9">M105</strain>
    </source>
</reference>
<dbReference type="InterPro" id="IPR003761">
    <property type="entry name" value="Exonuc_VII_S"/>
</dbReference>
<evidence type="ECO:0000256" key="6">
    <source>
        <dbReference type="HAMAP-Rule" id="MF_00337"/>
    </source>
</evidence>
<comment type="catalytic activity">
    <reaction evidence="6">
        <text>Exonucleolytic cleavage in either 5'- to 3'- or 3'- to 5'-direction to yield nucleoside 5'-phosphates.</text>
        <dbReference type="EC" id="3.1.11.6"/>
    </reaction>
</comment>
<dbReference type="Proteomes" id="UP000315439">
    <property type="component" value="Unassembled WGS sequence"/>
</dbReference>
<name>A0A545U7W7_9GAMM</name>
<feature type="region of interest" description="Disordered" evidence="7">
    <location>
        <begin position="1"/>
        <end position="31"/>
    </location>
</feature>
<dbReference type="SUPFAM" id="SSF116842">
    <property type="entry name" value="XseB-like"/>
    <property type="match status" value="1"/>
</dbReference>
<evidence type="ECO:0000256" key="4">
    <source>
        <dbReference type="ARBA" id="ARBA00022801"/>
    </source>
</evidence>
<dbReference type="GO" id="GO:0005829">
    <property type="term" value="C:cytosol"/>
    <property type="evidence" value="ECO:0007669"/>
    <property type="project" value="TreeGrafter"/>
</dbReference>
<dbReference type="GO" id="GO:0009318">
    <property type="term" value="C:exodeoxyribonuclease VII complex"/>
    <property type="evidence" value="ECO:0007669"/>
    <property type="project" value="UniProtKB-UniRule"/>
</dbReference>
<dbReference type="InterPro" id="IPR037004">
    <property type="entry name" value="Exonuc_VII_ssu_sf"/>
</dbReference>
<gene>
    <name evidence="6" type="primary">xseB</name>
    <name evidence="8" type="ORF">FLL46_20630</name>
</gene>
<evidence type="ECO:0000256" key="3">
    <source>
        <dbReference type="ARBA" id="ARBA00022722"/>
    </source>
</evidence>
<comment type="caution">
    <text evidence="8">The sequence shown here is derived from an EMBL/GenBank/DDBJ whole genome shotgun (WGS) entry which is preliminary data.</text>
</comment>
<comment type="subcellular location">
    <subcellularLocation>
        <location evidence="6">Cytoplasm</location>
    </subcellularLocation>
</comment>
<evidence type="ECO:0000313" key="8">
    <source>
        <dbReference type="EMBL" id="TQV85565.1"/>
    </source>
</evidence>
<evidence type="ECO:0000256" key="2">
    <source>
        <dbReference type="ARBA" id="ARBA00022490"/>
    </source>
</evidence>
<dbReference type="OrthoDB" id="9801128at2"/>
<dbReference type="PANTHER" id="PTHR34137">
    <property type="entry name" value="EXODEOXYRIBONUCLEASE 7 SMALL SUBUNIT"/>
    <property type="match status" value="1"/>
</dbReference>
<dbReference type="EMBL" id="VIKS01000012">
    <property type="protein sequence ID" value="TQV85565.1"/>
    <property type="molecule type" value="Genomic_DNA"/>
</dbReference>
<dbReference type="PANTHER" id="PTHR34137:SF1">
    <property type="entry name" value="EXODEOXYRIBONUCLEASE 7 SMALL SUBUNIT"/>
    <property type="match status" value="1"/>
</dbReference>
<dbReference type="Pfam" id="PF02609">
    <property type="entry name" value="Exonuc_VII_S"/>
    <property type="match status" value="1"/>
</dbReference>
<protein>
    <recommendedName>
        <fullName evidence="6">Exodeoxyribonuclease 7 small subunit</fullName>
        <ecNumber evidence="6">3.1.11.6</ecNumber>
    </recommendedName>
    <alternativeName>
        <fullName evidence="6">Exodeoxyribonuclease VII small subunit</fullName>
        <shortName evidence="6">Exonuclease VII small subunit</shortName>
    </alternativeName>
</protein>
<keyword evidence="2 6" id="KW-0963">Cytoplasm</keyword>
<organism evidence="8 9">
    <name type="scientific">Aliikangiella coralliicola</name>
    <dbReference type="NCBI Taxonomy" id="2592383"/>
    <lineage>
        <taxon>Bacteria</taxon>
        <taxon>Pseudomonadati</taxon>
        <taxon>Pseudomonadota</taxon>
        <taxon>Gammaproteobacteria</taxon>
        <taxon>Oceanospirillales</taxon>
        <taxon>Pleioneaceae</taxon>
        <taxon>Aliikangiella</taxon>
    </lineage>
</organism>
<accession>A0A545U7W7</accession>
<proteinExistence type="inferred from homology"/>
<dbReference type="Gene3D" id="1.10.287.1040">
    <property type="entry name" value="Exonuclease VII, small subunit"/>
    <property type="match status" value="1"/>
</dbReference>
<comment type="similarity">
    <text evidence="1 6">Belongs to the XseB family.</text>
</comment>
<dbReference type="GO" id="GO:0006308">
    <property type="term" value="P:DNA catabolic process"/>
    <property type="evidence" value="ECO:0007669"/>
    <property type="project" value="UniProtKB-UniRule"/>
</dbReference>
<keyword evidence="9" id="KW-1185">Reference proteome</keyword>
<dbReference type="NCBIfam" id="TIGR01280">
    <property type="entry name" value="xseB"/>
    <property type="match status" value="1"/>
</dbReference>
<comment type="function">
    <text evidence="6">Bidirectionally degrades single-stranded DNA into large acid-insoluble oligonucleotides, which are then degraded further into small acid-soluble oligonucleotides.</text>
</comment>
<comment type="subunit">
    <text evidence="6">Heterooligomer composed of large and small subunits.</text>
</comment>
<sequence>MSEQANVADNSPEAKKKSKAGKGTKNETFEDQLKKLEMIVENLEKGELPLEESLSQFEKGVKLTRECQQLLNQAQQKVAILTQGDEGEQLQEFSKD</sequence>
<keyword evidence="3 6" id="KW-0540">Nuclease</keyword>
<evidence type="ECO:0000256" key="5">
    <source>
        <dbReference type="ARBA" id="ARBA00022839"/>
    </source>
</evidence>
<dbReference type="HAMAP" id="MF_00337">
    <property type="entry name" value="Exonuc_7_S"/>
    <property type="match status" value="1"/>
</dbReference>
<dbReference type="GO" id="GO:0008855">
    <property type="term" value="F:exodeoxyribonuclease VII activity"/>
    <property type="evidence" value="ECO:0007669"/>
    <property type="project" value="UniProtKB-UniRule"/>
</dbReference>
<dbReference type="RefSeq" id="WP_142933241.1">
    <property type="nucleotide sequence ID" value="NZ_ML660168.1"/>
</dbReference>